<comment type="caution">
    <text evidence="3">The sequence shown here is derived from an EMBL/GenBank/DDBJ whole genome shotgun (WGS) entry which is preliminary data.</text>
</comment>
<accession>A0A8H6ZPJ3</accession>
<sequence length="242" mass="24026">MVSSFVSSANAGKDSSMSLATLAEANSSLSSSVATLTDQVSSLTLMVESLLTLNHNLHRAPQSQSPTSTLVAPAVPPTEYNSDDEDRLSYITDPGEGVTPLAPAADVATVAPMVVPALAGGAPAPAGPGPATVPAPAGGAPAPAGPGPATVPAGGAPAPAVPGPAGGAPAPAPGQYHSLDVDPSLRWYLVTVGHAVGVFQGWENVAPLVLGARGAIFNRQPNQEAALSRFNEARTLGLVRVV</sequence>
<evidence type="ECO:0000313" key="4">
    <source>
        <dbReference type="Proteomes" id="UP000623687"/>
    </source>
</evidence>
<evidence type="ECO:0000259" key="2">
    <source>
        <dbReference type="Pfam" id="PF01693"/>
    </source>
</evidence>
<protein>
    <recommendedName>
        <fullName evidence="2">Ribonuclease H1 N-terminal domain-containing protein</fullName>
    </recommendedName>
</protein>
<dbReference type="VEuPathDB" id="FungiDB:PC9H_008827"/>
<dbReference type="EMBL" id="JACETU010000006">
    <property type="protein sequence ID" value="KAF7426458.1"/>
    <property type="molecule type" value="Genomic_DNA"/>
</dbReference>
<feature type="region of interest" description="Disordered" evidence="1">
    <location>
        <begin position="59"/>
        <end position="85"/>
    </location>
</feature>
<dbReference type="RefSeq" id="XP_036629762.1">
    <property type="nucleotide sequence ID" value="XM_036778334.1"/>
</dbReference>
<feature type="domain" description="Ribonuclease H1 N-terminal" evidence="2">
    <location>
        <begin position="187"/>
        <end position="226"/>
    </location>
</feature>
<dbReference type="Pfam" id="PF01693">
    <property type="entry name" value="Cauli_VI"/>
    <property type="match status" value="1"/>
</dbReference>
<evidence type="ECO:0000313" key="3">
    <source>
        <dbReference type="EMBL" id="KAF7426458.1"/>
    </source>
</evidence>
<reference evidence="3" key="1">
    <citation type="submission" date="2019-07" db="EMBL/GenBank/DDBJ databases">
        <authorList>
            <person name="Palmer J.M."/>
        </authorList>
    </citation>
    <scope>NUCLEOTIDE SEQUENCE</scope>
    <source>
        <strain evidence="3">PC9</strain>
    </source>
</reference>
<feature type="compositionally biased region" description="Low complexity" evidence="1">
    <location>
        <begin position="134"/>
        <end position="158"/>
    </location>
</feature>
<keyword evidence="4" id="KW-1185">Reference proteome</keyword>
<dbReference type="OrthoDB" id="3270804at2759"/>
<dbReference type="Proteomes" id="UP000623687">
    <property type="component" value="Unassembled WGS sequence"/>
</dbReference>
<evidence type="ECO:0000256" key="1">
    <source>
        <dbReference type="SAM" id="MobiDB-lite"/>
    </source>
</evidence>
<organism evidence="3 4">
    <name type="scientific">Pleurotus ostreatus</name>
    <name type="common">Oyster mushroom</name>
    <name type="synonym">White-rot fungus</name>
    <dbReference type="NCBI Taxonomy" id="5322"/>
    <lineage>
        <taxon>Eukaryota</taxon>
        <taxon>Fungi</taxon>
        <taxon>Dikarya</taxon>
        <taxon>Basidiomycota</taxon>
        <taxon>Agaricomycotina</taxon>
        <taxon>Agaricomycetes</taxon>
        <taxon>Agaricomycetidae</taxon>
        <taxon>Agaricales</taxon>
        <taxon>Pleurotineae</taxon>
        <taxon>Pleurotaceae</taxon>
        <taxon>Pleurotus</taxon>
    </lineage>
</organism>
<feature type="compositionally biased region" description="Polar residues" evidence="1">
    <location>
        <begin position="59"/>
        <end position="70"/>
    </location>
</feature>
<feature type="region of interest" description="Disordered" evidence="1">
    <location>
        <begin position="123"/>
        <end position="175"/>
    </location>
</feature>
<gene>
    <name evidence="3" type="ORF">PC9H_008827</name>
</gene>
<dbReference type="AlphaFoldDB" id="A0A8H6ZPJ3"/>
<name>A0A8H6ZPJ3_PLEOS</name>
<dbReference type="InterPro" id="IPR011320">
    <property type="entry name" value="RNase_H1_N"/>
</dbReference>
<proteinExistence type="predicted"/>
<dbReference type="GeneID" id="59378645"/>